<dbReference type="EMBL" id="NESP01000002">
    <property type="protein sequence ID" value="PUE56513.1"/>
    <property type="molecule type" value="Genomic_DNA"/>
</dbReference>
<dbReference type="SUPFAM" id="SSF117987">
    <property type="entry name" value="CRISPR-associated protein"/>
    <property type="match status" value="1"/>
</dbReference>
<accession>A0A315EFB2</accession>
<evidence type="ECO:0000313" key="2">
    <source>
        <dbReference type="Proteomes" id="UP000251341"/>
    </source>
</evidence>
<dbReference type="InterPro" id="IPR010179">
    <property type="entry name" value="CRISPR-assoc_prot_Cse3"/>
</dbReference>
<dbReference type="Pfam" id="PF08798">
    <property type="entry name" value="CRISPR_assoc"/>
    <property type="match status" value="1"/>
</dbReference>
<dbReference type="SMART" id="SM01101">
    <property type="entry name" value="CRISPR_assoc"/>
    <property type="match status" value="1"/>
</dbReference>
<dbReference type="Proteomes" id="UP000251341">
    <property type="component" value="Unassembled WGS sequence"/>
</dbReference>
<proteinExistence type="predicted"/>
<sequence>MSEDFHLIHLRPKLDRLLPWAQRQGLIPDRGQGDLGYAFHAVLRAAFADLAPQPFSFRSGQGLLAYTKQAEAIRLAVAMTTPEVADMLGLDATPQSPGLLIRPFPTSWKAGQLLSFEVRVRPVVRKEDKELDAFLSAAQRMPDAVLSREAVYADWLKRQFEDVADLHEVRMTEFSLSAVVRSAAPQAEGARPKRPVQGPDAVFTGVLRVRDSAAFAALVARGIGRHRAFGFGMLLLKPAAAT</sequence>
<gene>
    <name evidence="1" type="ORF">B9Z44_14840</name>
</gene>
<keyword evidence="2" id="KW-1185">Reference proteome</keyword>
<protein>
    <submittedName>
        <fullName evidence="1">Type I-E CRISPR-associated protein Cas6/Cse3/CasE</fullName>
    </submittedName>
</protein>
<dbReference type="NCBIfam" id="TIGR01907">
    <property type="entry name" value="casE_Cse3"/>
    <property type="match status" value="1"/>
</dbReference>
<dbReference type="Gene3D" id="3.30.70.1210">
    <property type="entry name" value="Crispr-associated protein, domain 2"/>
    <property type="match status" value="1"/>
</dbReference>
<comment type="caution">
    <text evidence="1">The sequence shown here is derived from an EMBL/GenBank/DDBJ whole genome shotgun (WGS) entry which is preliminary data.</text>
</comment>
<evidence type="ECO:0000313" key="1">
    <source>
        <dbReference type="EMBL" id="PUE56513.1"/>
    </source>
</evidence>
<reference evidence="1 2" key="1">
    <citation type="submission" date="2017-04" db="EMBL/GenBank/DDBJ databases">
        <title>Unexpected and diverse lifestyles within the genus Limnohabitans.</title>
        <authorList>
            <person name="Kasalicky V."/>
            <person name="Mehrshad M."/>
            <person name="Andrei S.-A."/>
            <person name="Salcher M."/>
            <person name="Kratochvilova H."/>
            <person name="Simek K."/>
            <person name="Ghai R."/>
        </authorList>
    </citation>
    <scope>NUCLEOTIDE SEQUENCE [LARGE SCALE GENOMIC DNA]</scope>
    <source>
        <strain evidence="1 2">MWH-C5</strain>
    </source>
</reference>
<organism evidence="1 2">
    <name type="scientific">Limnohabitans curvus</name>
    <dbReference type="NCBI Taxonomy" id="323423"/>
    <lineage>
        <taxon>Bacteria</taxon>
        <taxon>Pseudomonadati</taxon>
        <taxon>Pseudomonadota</taxon>
        <taxon>Betaproteobacteria</taxon>
        <taxon>Burkholderiales</taxon>
        <taxon>Comamonadaceae</taxon>
        <taxon>Limnohabitans</taxon>
    </lineage>
</organism>
<dbReference type="AlphaFoldDB" id="A0A315EFB2"/>
<name>A0A315EFB2_9BURK</name>
<dbReference type="RefSeq" id="WP_108403042.1">
    <property type="nucleotide sequence ID" value="NZ_NESP01000002.1"/>
</dbReference>